<evidence type="ECO:0000313" key="2">
    <source>
        <dbReference type="EMBL" id="GMN63934.1"/>
    </source>
</evidence>
<accession>A0AA88J6K2</accession>
<evidence type="ECO:0000256" key="1">
    <source>
        <dbReference type="SAM" id="MobiDB-lite"/>
    </source>
</evidence>
<evidence type="ECO:0000313" key="3">
    <source>
        <dbReference type="Proteomes" id="UP001187192"/>
    </source>
</evidence>
<feature type="region of interest" description="Disordered" evidence="1">
    <location>
        <begin position="63"/>
        <end position="110"/>
    </location>
</feature>
<comment type="caution">
    <text evidence="2">The sequence shown here is derived from an EMBL/GenBank/DDBJ whole genome shotgun (WGS) entry which is preliminary data.</text>
</comment>
<dbReference type="AlphaFoldDB" id="A0AA88J6K2"/>
<proteinExistence type="predicted"/>
<name>A0AA88J6K2_FICCA</name>
<keyword evidence="3" id="KW-1185">Reference proteome</keyword>
<reference evidence="2" key="1">
    <citation type="submission" date="2023-07" db="EMBL/GenBank/DDBJ databases">
        <title>draft genome sequence of fig (Ficus carica).</title>
        <authorList>
            <person name="Takahashi T."/>
            <person name="Nishimura K."/>
        </authorList>
    </citation>
    <scope>NUCLEOTIDE SEQUENCE</scope>
</reference>
<dbReference type="EMBL" id="BTGU01000163">
    <property type="protein sequence ID" value="GMN63934.1"/>
    <property type="molecule type" value="Genomic_DNA"/>
</dbReference>
<organism evidence="2 3">
    <name type="scientific">Ficus carica</name>
    <name type="common">Common fig</name>
    <dbReference type="NCBI Taxonomy" id="3494"/>
    <lineage>
        <taxon>Eukaryota</taxon>
        <taxon>Viridiplantae</taxon>
        <taxon>Streptophyta</taxon>
        <taxon>Embryophyta</taxon>
        <taxon>Tracheophyta</taxon>
        <taxon>Spermatophyta</taxon>
        <taxon>Magnoliopsida</taxon>
        <taxon>eudicotyledons</taxon>
        <taxon>Gunneridae</taxon>
        <taxon>Pentapetalae</taxon>
        <taxon>rosids</taxon>
        <taxon>fabids</taxon>
        <taxon>Rosales</taxon>
        <taxon>Moraceae</taxon>
        <taxon>Ficeae</taxon>
        <taxon>Ficus</taxon>
    </lineage>
</organism>
<gene>
    <name evidence="2" type="ORF">TIFTF001_033021</name>
</gene>
<dbReference type="Proteomes" id="UP001187192">
    <property type="component" value="Unassembled WGS sequence"/>
</dbReference>
<sequence>MGFQSKKFNPSELGIATPSRIAGEVLHAAKAREPHRFVFSNADRTGGDDQRAVEAKIATRADPIGSTTLDDDRRKLPAAWRSGSGGYDEDGLGSKTAGGCSGVRKKGAGV</sequence>
<protein>
    <submittedName>
        <fullName evidence="2">Uncharacterized protein</fullName>
    </submittedName>
</protein>